<keyword evidence="2" id="KW-1185">Reference proteome</keyword>
<gene>
    <name evidence="1" type="ORF">Taro_052022</name>
</gene>
<evidence type="ECO:0000313" key="1">
    <source>
        <dbReference type="EMBL" id="MQM19023.1"/>
    </source>
</evidence>
<reference evidence="1" key="1">
    <citation type="submission" date="2017-07" db="EMBL/GenBank/DDBJ databases">
        <title>Taro Niue Genome Assembly and Annotation.</title>
        <authorList>
            <person name="Atibalentja N."/>
            <person name="Keating K."/>
            <person name="Fields C.J."/>
        </authorList>
    </citation>
    <scope>NUCLEOTIDE SEQUENCE</scope>
    <source>
        <strain evidence="1">Niue_2</strain>
        <tissue evidence="1">Leaf</tissue>
    </source>
</reference>
<proteinExistence type="predicted"/>
<name>A0A843XIH5_COLES</name>
<accession>A0A843XIH5</accession>
<dbReference type="AlphaFoldDB" id="A0A843XIH5"/>
<feature type="non-terminal residue" evidence="1">
    <location>
        <position position="1"/>
    </location>
</feature>
<organism evidence="1 2">
    <name type="scientific">Colocasia esculenta</name>
    <name type="common">Wild taro</name>
    <name type="synonym">Arum esculentum</name>
    <dbReference type="NCBI Taxonomy" id="4460"/>
    <lineage>
        <taxon>Eukaryota</taxon>
        <taxon>Viridiplantae</taxon>
        <taxon>Streptophyta</taxon>
        <taxon>Embryophyta</taxon>
        <taxon>Tracheophyta</taxon>
        <taxon>Spermatophyta</taxon>
        <taxon>Magnoliopsida</taxon>
        <taxon>Liliopsida</taxon>
        <taxon>Araceae</taxon>
        <taxon>Aroideae</taxon>
        <taxon>Colocasieae</taxon>
        <taxon>Colocasia</taxon>
    </lineage>
</organism>
<dbReference type="EMBL" id="NMUH01008597">
    <property type="protein sequence ID" value="MQM19023.1"/>
    <property type="molecule type" value="Genomic_DNA"/>
</dbReference>
<comment type="caution">
    <text evidence="1">The sequence shown here is derived from an EMBL/GenBank/DDBJ whole genome shotgun (WGS) entry which is preliminary data.</text>
</comment>
<evidence type="ECO:0000313" key="2">
    <source>
        <dbReference type="Proteomes" id="UP000652761"/>
    </source>
</evidence>
<dbReference type="Proteomes" id="UP000652761">
    <property type="component" value="Unassembled WGS sequence"/>
</dbReference>
<sequence>MAGEHAQMLELQQTVQGLTQALNNVIQVSRTMMLHISMGQDQSDERPGNLRCAIGLASAFWRVFPERCFGGSSGGSPRTCLRCFCSSACCSVLSDSLCCLVVGLCILVKVLPRIALCYFWWRFFPGVLCVCFGPPLCCPCGSKCAIWLGCILVRFSQDGSWHFRWRFSPKLPDVVLVVVALSFLLGRCRLRCGALGHASSCGVGQLVSLVVSKFLGCIGGTARPRGPDARGSSSWELSLGRVAEAAMAPCVVSCCESECCELLYPSELRVVFCKSSGSSDPWVAMRTSRSLAGVWEVGSLQARPVTDGTDTPSSGGHADRV</sequence>
<protein>
    <submittedName>
        <fullName evidence="1">Uncharacterized protein</fullName>
    </submittedName>
</protein>